<dbReference type="OrthoDB" id="9801870at2"/>
<protein>
    <submittedName>
        <fullName evidence="1">DUF1810 domain-containing protein</fullName>
    </submittedName>
</protein>
<dbReference type="EMBL" id="RJUG01000001">
    <property type="protein sequence ID" value="ROI10835.1"/>
    <property type="molecule type" value="Genomic_DNA"/>
</dbReference>
<gene>
    <name evidence="1" type="ORF">EGI11_02260</name>
</gene>
<proteinExistence type="predicted"/>
<dbReference type="PIRSF" id="PIRSF008546">
    <property type="entry name" value="UCP008546"/>
    <property type="match status" value="1"/>
</dbReference>
<dbReference type="Proteomes" id="UP000270224">
    <property type="component" value="Unassembled WGS sequence"/>
</dbReference>
<comment type="caution">
    <text evidence="1">The sequence shown here is derived from an EMBL/GenBank/DDBJ whole genome shotgun (WGS) entry which is preliminary data.</text>
</comment>
<evidence type="ECO:0000313" key="2">
    <source>
        <dbReference type="Proteomes" id="UP000270224"/>
    </source>
</evidence>
<dbReference type="InterPro" id="IPR036287">
    <property type="entry name" value="Rv1873-like_sf"/>
</dbReference>
<dbReference type="InterPro" id="IPR014937">
    <property type="entry name" value="DUF1810"/>
</dbReference>
<name>A0A3N0X105_9FLAO</name>
<sequence length="150" mass="17667">MKTDLNRFLQAQENSYADALQEMKNGKKTSHWMWYVFPQIKGLGRSSMAREYEIQDLAEAEAYLKHDKLGERLLRLTKILVDDMHGKSAEQIFGYPDFLKFHSCLTLFEYVANTENFTDEKFNVFQQALEKYYGGKKDENTLKIIENFKT</sequence>
<dbReference type="Pfam" id="PF08837">
    <property type="entry name" value="DUF1810"/>
    <property type="match status" value="1"/>
</dbReference>
<evidence type="ECO:0000313" key="1">
    <source>
        <dbReference type="EMBL" id="ROI10835.1"/>
    </source>
</evidence>
<accession>A0A3N0X105</accession>
<dbReference type="AlphaFoldDB" id="A0A3N0X105"/>
<dbReference type="RefSeq" id="WP_123264922.1">
    <property type="nucleotide sequence ID" value="NZ_RJUG01000001.1"/>
</dbReference>
<reference evidence="2" key="1">
    <citation type="submission" date="2018-11" db="EMBL/GenBank/DDBJ databases">
        <title>Proposal to divide the Flavobacteriaceae and reorganize its genera based on Amino Acid Identity values calculated from whole genome sequences.</title>
        <authorList>
            <person name="Nicholson A.C."/>
            <person name="Gulvik C.A."/>
            <person name="Whitney A.M."/>
            <person name="Humrighouse B.W."/>
            <person name="Bell M."/>
            <person name="Holmes B."/>
            <person name="Steigerwalt A."/>
            <person name="Villarma A."/>
            <person name="Sheth M."/>
            <person name="Batra D."/>
            <person name="Pryor J."/>
            <person name="Bernardet J.-F."/>
            <person name="Hugo C."/>
            <person name="Kampfer P."/>
            <person name="Newman J."/>
            <person name="Mcquiston J.R."/>
        </authorList>
    </citation>
    <scope>NUCLEOTIDE SEQUENCE [LARGE SCALE GENOMIC DNA]</scope>
    <source>
        <strain evidence="2">H3056</strain>
    </source>
</reference>
<dbReference type="Gene3D" id="1.25.40.380">
    <property type="entry name" value="Protein of unknown function DUF1810"/>
    <property type="match status" value="1"/>
</dbReference>
<reference evidence="2" key="2">
    <citation type="submission" date="2018-11" db="EMBL/GenBank/DDBJ databases">
        <title>Proposal to divide the Flavobacteriaceae and reorganize its genera based on Amino Acid Identity values calculated from whole genome sequences.</title>
        <authorList>
            <person name="Nicholson A.C."/>
            <person name="Gulvik C.A."/>
            <person name="Whitney A.M."/>
            <person name="Humrighouse B.W."/>
            <person name="Bell M."/>
            <person name="Holmens B."/>
            <person name="Steigerwalt A."/>
            <person name="Villarma A."/>
            <person name="Sheth M."/>
            <person name="Batra D."/>
            <person name="Pryor J."/>
            <person name="Bernardet J.-F."/>
            <person name="Hugo C."/>
            <person name="Kampfer P."/>
            <person name="Newman J."/>
            <person name="Mcquiston J.R."/>
        </authorList>
    </citation>
    <scope>NUCLEOTIDE SEQUENCE [LARGE SCALE GENOMIC DNA]</scope>
    <source>
        <strain evidence="2">H3056</strain>
    </source>
</reference>
<organism evidence="1 2">
    <name type="scientific">Kaistella daneshvariae</name>
    <dbReference type="NCBI Taxonomy" id="2487074"/>
    <lineage>
        <taxon>Bacteria</taxon>
        <taxon>Pseudomonadati</taxon>
        <taxon>Bacteroidota</taxon>
        <taxon>Flavobacteriia</taxon>
        <taxon>Flavobacteriales</taxon>
        <taxon>Weeksellaceae</taxon>
        <taxon>Chryseobacterium group</taxon>
        <taxon>Kaistella</taxon>
    </lineage>
</organism>
<dbReference type="SUPFAM" id="SSF140736">
    <property type="entry name" value="Rv1873-like"/>
    <property type="match status" value="1"/>
</dbReference>